<feature type="non-terminal residue" evidence="1">
    <location>
        <position position="1"/>
    </location>
</feature>
<gene>
    <name evidence="1" type="ORF">RPERSI_LOCUS31461</name>
</gene>
<reference evidence="1" key="1">
    <citation type="submission" date="2021-06" db="EMBL/GenBank/DDBJ databases">
        <authorList>
            <person name="Kallberg Y."/>
            <person name="Tangrot J."/>
            <person name="Rosling A."/>
        </authorList>
    </citation>
    <scope>NUCLEOTIDE SEQUENCE</scope>
    <source>
        <strain evidence="1">MA461A</strain>
    </source>
</reference>
<evidence type="ECO:0000313" key="2">
    <source>
        <dbReference type="Proteomes" id="UP000789920"/>
    </source>
</evidence>
<keyword evidence="2" id="KW-1185">Reference proteome</keyword>
<feature type="non-terminal residue" evidence="1">
    <location>
        <position position="71"/>
    </location>
</feature>
<proteinExistence type="predicted"/>
<name>A0ACA9SJ67_9GLOM</name>
<accession>A0ACA9SJ67</accession>
<dbReference type="Proteomes" id="UP000789920">
    <property type="component" value="Unassembled WGS sequence"/>
</dbReference>
<protein>
    <submittedName>
        <fullName evidence="1">26269_t:CDS:1</fullName>
    </submittedName>
</protein>
<evidence type="ECO:0000313" key="1">
    <source>
        <dbReference type="EMBL" id="CAG8840522.1"/>
    </source>
</evidence>
<dbReference type="EMBL" id="CAJVQC010126999">
    <property type="protein sequence ID" value="CAG8840522.1"/>
    <property type="molecule type" value="Genomic_DNA"/>
</dbReference>
<organism evidence="1 2">
    <name type="scientific">Racocetra persica</name>
    <dbReference type="NCBI Taxonomy" id="160502"/>
    <lineage>
        <taxon>Eukaryota</taxon>
        <taxon>Fungi</taxon>
        <taxon>Fungi incertae sedis</taxon>
        <taxon>Mucoromycota</taxon>
        <taxon>Glomeromycotina</taxon>
        <taxon>Glomeromycetes</taxon>
        <taxon>Diversisporales</taxon>
        <taxon>Gigasporaceae</taxon>
        <taxon>Racocetra</taxon>
    </lineage>
</organism>
<sequence>IINLTLLDADRCASQALEFQSRRTNIHAFKGASCVDSKMTHIEFTGDILKIPISEDLLGRILNGSWKAIDK</sequence>
<comment type="caution">
    <text evidence="1">The sequence shown here is derived from an EMBL/GenBank/DDBJ whole genome shotgun (WGS) entry which is preliminary data.</text>
</comment>